<dbReference type="RefSeq" id="WP_250827457.1">
    <property type="nucleotide sequence ID" value="NZ_JAMOIL010000013.1"/>
</dbReference>
<dbReference type="Gene3D" id="2.60.420.10">
    <property type="entry name" value="Maltose phosphorylase, domain 3"/>
    <property type="match status" value="1"/>
</dbReference>
<dbReference type="Gene3D" id="2.60.40.10">
    <property type="entry name" value="Immunoglobulins"/>
    <property type="match status" value="1"/>
</dbReference>
<dbReference type="GO" id="GO:0005975">
    <property type="term" value="P:carbohydrate metabolic process"/>
    <property type="evidence" value="ECO:0007669"/>
    <property type="project" value="InterPro"/>
</dbReference>
<feature type="domain" description="Bacterial alpha-L-rhamnosidase N-terminal" evidence="5">
    <location>
        <begin position="140"/>
        <end position="307"/>
    </location>
</feature>
<gene>
    <name evidence="8" type="ORF">M8330_11625</name>
</gene>
<comment type="catalytic activity">
    <reaction evidence="1">
        <text>Hydrolysis of terminal non-reducing alpha-L-rhamnose residues in alpha-L-rhamnosides.</text>
        <dbReference type="EC" id="3.2.1.40"/>
    </reaction>
</comment>
<dbReference type="InterPro" id="IPR016007">
    <property type="entry name" value="Alpha_rhamnosid"/>
</dbReference>
<dbReference type="Pfam" id="PF17389">
    <property type="entry name" value="Bac_rhamnosid6H"/>
    <property type="match status" value="1"/>
</dbReference>
<evidence type="ECO:0000256" key="3">
    <source>
        <dbReference type="ARBA" id="ARBA00022801"/>
    </source>
</evidence>
<accession>A0A9X2D7T5</accession>
<evidence type="ECO:0000256" key="1">
    <source>
        <dbReference type="ARBA" id="ARBA00001445"/>
    </source>
</evidence>
<dbReference type="Gene3D" id="1.50.10.10">
    <property type="match status" value="1"/>
</dbReference>
<dbReference type="InterPro" id="IPR013737">
    <property type="entry name" value="Bac_rhamnosid_N"/>
</dbReference>
<proteinExistence type="predicted"/>
<dbReference type="InterPro" id="IPR035396">
    <property type="entry name" value="Bac_rhamnosid6H"/>
</dbReference>
<dbReference type="Gene3D" id="2.60.120.260">
    <property type="entry name" value="Galactose-binding domain-like"/>
    <property type="match status" value="2"/>
</dbReference>
<keyword evidence="3 8" id="KW-0378">Hydrolase</keyword>
<evidence type="ECO:0000256" key="2">
    <source>
        <dbReference type="ARBA" id="ARBA00012652"/>
    </source>
</evidence>
<dbReference type="Pfam" id="PF25788">
    <property type="entry name" value="Ig_Rha78A_N"/>
    <property type="match status" value="1"/>
</dbReference>
<evidence type="ECO:0000313" key="8">
    <source>
        <dbReference type="EMBL" id="MCM0620940.1"/>
    </source>
</evidence>
<reference evidence="8" key="1">
    <citation type="submission" date="2022-05" db="EMBL/GenBank/DDBJ databases">
        <authorList>
            <person name="Tuo L."/>
        </authorList>
    </citation>
    <scope>NUCLEOTIDE SEQUENCE</scope>
    <source>
        <strain evidence="8">BSK12Z-4</strain>
    </source>
</reference>
<feature type="domain" description="Alpha-L-rhamnosidase concanavalin-like" evidence="4">
    <location>
        <begin position="319"/>
        <end position="418"/>
    </location>
</feature>
<dbReference type="InterPro" id="IPR008928">
    <property type="entry name" value="6-hairpin_glycosidase_sf"/>
</dbReference>
<dbReference type="PIRSF" id="PIRSF010631">
    <property type="entry name" value="A-rhamnsds"/>
    <property type="match status" value="1"/>
</dbReference>
<dbReference type="InterPro" id="IPR035398">
    <property type="entry name" value="Bac_rhamnosid_C"/>
</dbReference>
<dbReference type="Pfam" id="PF08531">
    <property type="entry name" value="Bac_rhamnosid_N"/>
    <property type="match status" value="1"/>
</dbReference>
<dbReference type="Pfam" id="PF17390">
    <property type="entry name" value="Bac_rhamnosid_C"/>
    <property type="match status" value="1"/>
</dbReference>
<dbReference type="Pfam" id="PF05592">
    <property type="entry name" value="Bac_rhamnosid"/>
    <property type="match status" value="1"/>
</dbReference>
<evidence type="ECO:0000313" key="9">
    <source>
        <dbReference type="Proteomes" id="UP001139485"/>
    </source>
</evidence>
<feature type="domain" description="Alpha-L-rhamnosidase C-terminal" evidence="7">
    <location>
        <begin position="776"/>
        <end position="846"/>
    </location>
</feature>
<dbReference type="Proteomes" id="UP001139485">
    <property type="component" value="Unassembled WGS sequence"/>
</dbReference>
<dbReference type="PANTHER" id="PTHR33307">
    <property type="entry name" value="ALPHA-RHAMNOSIDASE (EUROFUNG)"/>
    <property type="match status" value="1"/>
</dbReference>
<dbReference type="PANTHER" id="PTHR33307:SF6">
    <property type="entry name" value="ALPHA-RHAMNOSIDASE (EUROFUNG)-RELATED"/>
    <property type="match status" value="1"/>
</dbReference>
<evidence type="ECO:0000259" key="5">
    <source>
        <dbReference type="Pfam" id="PF08531"/>
    </source>
</evidence>
<keyword evidence="9" id="KW-1185">Reference proteome</keyword>
<evidence type="ECO:0000259" key="4">
    <source>
        <dbReference type="Pfam" id="PF05592"/>
    </source>
</evidence>
<organism evidence="8 9">
    <name type="scientific">Nocardioides bruguierae</name>
    <dbReference type="NCBI Taxonomy" id="2945102"/>
    <lineage>
        <taxon>Bacteria</taxon>
        <taxon>Bacillati</taxon>
        <taxon>Actinomycetota</taxon>
        <taxon>Actinomycetes</taxon>
        <taxon>Propionibacteriales</taxon>
        <taxon>Nocardioidaceae</taxon>
        <taxon>Nocardioides</taxon>
    </lineage>
</organism>
<dbReference type="GO" id="GO:0030596">
    <property type="term" value="F:alpha-L-rhamnosidase activity"/>
    <property type="evidence" value="ECO:0007669"/>
    <property type="project" value="UniProtKB-EC"/>
</dbReference>
<comment type="caution">
    <text evidence="8">The sequence shown here is derived from an EMBL/GenBank/DDBJ whole genome shotgun (WGS) entry which is preliminary data.</text>
</comment>
<dbReference type="InterPro" id="IPR012341">
    <property type="entry name" value="6hp_glycosidase-like_sf"/>
</dbReference>
<dbReference type="EC" id="3.2.1.40" evidence="2"/>
<protein>
    <recommendedName>
        <fullName evidence="2">alpha-L-rhamnosidase</fullName>
        <ecNumber evidence="2">3.2.1.40</ecNumber>
    </recommendedName>
</protein>
<sequence>MTSPLVSAPTVEHHREALGIGETRPRLSFVVDADASWRQRSYEVEMDAGGVTTTSGWVEDDDSVLRPWPFAPLGSREAVRVRVRVWGEHADPSDWSGWTHVETGLLEPGDWSAVMVGPLAEVPVTGVVRLRRELDLPAPVASARLYVTAHGVTEVELNGRRVGEDAFAPGWTSYPSRLRYLTYDVTEHLHEGANAVGAWLADGWYRGRLGFHGGRAQRYGDTLGLLAQLEVTLTDGTTVTLGTDESWAVHDAPITATSLYDGETHDARAADPAWSTAGWPTEPTGGVRVLERDPATLVAPDGPSVRCAHEVAPVAAWTAPSGAVLLDFGQNLVGRLRITVAGASGEQVRLRHAEVLQDGELYTRPLRFADATDTLVLAGGEETWEPRFTFHGFRYAEVTGWPGGTPETIQDAVVARVLHTGMEAAGEFACSEPDVNRLHANVVWSMRGNTLEVPTDCPQRDERLGWTGDIQAFAPTAAFLYRCTGMLAGWLRDLAAEQEPDGNVPWYVPYIDTTPQWTPPKPGAVWGDAAVLTPWDLFTATGDTDLLARQLESGRRWVDLVDRLAGPTHLWTEGGQQLGDWLDPAAPPEDPAAAVTDPALVATAFFAQSARRLADTADVLGLEDVAGHYRSLAGRVREAFLGRWRAEDGTLTEDTQTALALAICFDLLDEADLPAAGERLAALVAKAENRIATGFAGTPLVTEALSRTGQDAAAYDLLLERGCPSWLYAVSMGATTIWERWDSMLPDGTVNPGEMTSFNHYALGAVADWLHRRVAGLAPAAPGWREIRVEPRPGGGLTHASAAHLTPYGRASVAWHLDDGGALHVEATLPTGTTGTVLLPGGEPVAVGPGTHTFTA</sequence>
<dbReference type="SUPFAM" id="SSF48208">
    <property type="entry name" value="Six-hairpin glycosidases"/>
    <property type="match status" value="1"/>
</dbReference>
<dbReference type="InterPro" id="IPR013783">
    <property type="entry name" value="Ig-like_fold"/>
</dbReference>
<dbReference type="EMBL" id="JAMOIL010000013">
    <property type="protein sequence ID" value="MCM0620940.1"/>
    <property type="molecule type" value="Genomic_DNA"/>
</dbReference>
<feature type="domain" description="Alpha-L-rhamnosidase six-hairpin glycosidase" evidence="6">
    <location>
        <begin position="424"/>
        <end position="774"/>
    </location>
</feature>
<name>A0A9X2D7T5_9ACTN</name>
<evidence type="ECO:0000259" key="7">
    <source>
        <dbReference type="Pfam" id="PF17390"/>
    </source>
</evidence>
<evidence type="ECO:0000259" key="6">
    <source>
        <dbReference type="Pfam" id="PF17389"/>
    </source>
</evidence>
<dbReference type="InterPro" id="IPR008902">
    <property type="entry name" value="Rhamnosid_concanavalin"/>
</dbReference>
<dbReference type="AlphaFoldDB" id="A0A9X2D7T5"/>